<dbReference type="AlphaFoldDB" id="A0A834NXZ9"/>
<sequence length="303" mass="33723">MAIMQSCCCWQSVRRGSYACAIYTGIYFIILAITTGTILQAESEYLSGNRSLPESSSFLESDTISPTTVRFNITLLICSCFGVICCILLVYGLFKDKRIFLLPWIVNVITCSMIDIAHALYLIIVTVYSVLCVISQYQEYLAGRGTAADDTDYRVRRNSVSWFTLKCENVSPIGDFFISERKSQYERENITRSSVPVVRYVVQPTTTATSCLSSRRAPTNNETKETPTPTQSPTAARNVLSCPEKSPTVGRTHKKHVQFPDTPTPTSSSTPTAIPMSLEKSEIPLTDSNTKYTMDIGISFETH</sequence>
<feature type="transmembrane region" description="Helical" evidence="2">
    <location>
        <begin position="73"/>
        <end position="94"/>
    </location>
</feature>
<dbReference type="EMBL" id="JACSDY010000009">
    <property type="protein sequence ID" value="KAF7420703.1"/>
    <property type="molecule type" value="Genomic_DNA"/>
</dbReference>
<feature type="transmembrane region" description="Helical" evidence="2">
    <location>
        <begin position="20"/>
        <end position="41"/>
    </location>
</feature>
<keyword evidence="2" id="KW-0812">Transmembrane</keyword>
<evidence type="ECO:0000313" key="4">
    <source>
        <dbReference type="Proteomes" id="UP000600918"/>
    </source>
</evidence>
<keyword evidence="4" id="KW-1185">Reference proteome</keyword>
<feature type="transmembrane region" description="Helical" evidence="2">
    <location>
        <begin position="101"/>
        <end position="131"/>
    </location>
</feature>
<evidence type="ECO:0000313" key="3">
    <source>
        <dbReference type="EMBL" id="KAF7420703.1"/>
    </source>
</evidence>
<proteinExistence type="predicted"/>
<accession>A0A834NXZ9</accession>
<evidence type="ECO:0000256" key="1">
    <source>
        <dbReference type="SAM" id="MobiDB-lite"/>
    </source>
</evidence>
<name>A0A834NXZ9_VESPE</name>
<dbReference type="PANTHER" id="PTHR36694:SF11">
    <property type="entry name" value="LP21121P-RELATED"/>
    <property type="match status" value="1"/>
</dbReference>
<keyword evidence="2" id="KW-0472">Membrane</keyword>
<reference evidence="3" key="1">
    <citation type="journal article" date="2020" name="G3 (Bethesda)">
        <title>High-Quality Assemblies for Three Invasive Social Wasps from the &lt;i&gt;Vespula&lt;/i&gt; Genus.</title>
        <authorList>
            <person name="Harrop T.W.R."/>
            <person name="Guhlin J."/>
            <person name="McLaughlin G.M."/>
            <person name="Permina E."/>
            <person name="Stockwell P."/>
            <person name="Gilligan J."/>
            <person name="Le Lec M.F."/>
            <person name="Gruber M.A.M."/>
            <person name="Quinn O."/>
            <person name="Lovegrove M."/>
            <person name="Duncan E.J."/>
            <person name="Remnant E.J."/>
            <person name="Van Eeckhoven J."/>
            <person name="Graham B."/>
            <person name="Knapp R.A."/>
            <person name="Langford K.W."/>
            <person name="Kronenberg Z."/>
            <person name="Press M.O."/>
            <person name="Eacker S.M."/>
            <person name="Wilson-Rankin E.E."/>
            <person name="Purcell J."/>
            <person name="Lester P.J."/>
            <person name="Dearden P.K."/>
        </authorList>
    </citation>
    <scope>NUCLEOTIDE SEQUENCE</scope>
    <source>
        <strain evidence="3">Volc-1</strain>
    </source>
</reference>
<protein>
    <submittedName>
        <fullName evidence="3">Uncharacterized protein</fullName>
    </submittedName>
</protein>
<dbReference type="Proteomes" id="UP000600918">
    <property type="component" value="Unassembled WGS sequence"/>
</dbReference>
<evidence type="ECO:0000256" key="2">
    <source>
        <dbReference type="SAM" id="Phobius"/>
    </source>
</evidence>
<organism evidence="3 4">
    <name type="scientific">Vespula pensylvanica</name>
    <name type="common">Western yellow jacket</name>
    <name type="synonym">Wasp</name>
    <dbReference type="NCBI Taxonomy" id="30213"/>
    <lineage>
        <taxon>Eukaryota</taxon>
        <taxon>Metazoa</taxon>
        <taxon>Ecdysozoa</taxon>
        <taxon>Arthropoda</taxon>
        <taxon>Hexapoda</taxon>
        <taxon>Insecta</taxon>
        <taxon>Pterygota</taxon>
        <taxon>Neoptera</taxon>
        <taxon>Endopterygota</taxon>
        <taxon>Hymenoptera</taxon>
        <taxon>Apocrita</taxon>
        <taxon>Aculeata</taxon>
        <taxon>Vespoidea</taxon>
        <taxon>Vespidae</taxon>
        <taxon>Vespinae</taxon>
        <taxon>Vespula</taxon>
    </lineage>
</organism>
<comment type="caution">
    <text evidence="3">The sequence shown here is derived from an EMBL/GenBank/DDBJ whole genome shotgun (WGS) entry which is preliminary data.</text>
</comment>
<feature type="compositionally biased region" description="Low complexity" evidence="1">
    <location>
        <begin position="218"/>
        <end position="229"/>
    </location>
</feature>
<keyword evidence="2" id="KW-1133">Transmembrane helix</keyword>
<gene>
    <name evidence="3" type="ORF">H0235_011000</name>
</gene>
<dbReference type="PANTHER" id="PTHR36694">
    <property type="entry name" value="PASIFLORA 1, ISOFORM A-RELATED"/>
    <property type="match status" value="1"/>
</dbReference>
<feature type="region of interest" description="Disordered" evidence="1">
    <location>
        <begin position="209"/>
        <end position="274"/>
    </location>
</feature>